<dbReference type="AlphaFoldDB" id="A0A8T2QZG8"/>
<dbReference type="Proteomes" id="UP000825935">
    <property type="component" value="Chromosome 31"/>
</dbReference>
<sequence>MEARNTGASNTEHDIEGSLKWCLDAVRECSSTLPGTTSFGNVGDLDGLHDLIGVSFDKNRSAGAFLDSQSNLSAESSHNVLHNDESDFSLAAFAPLLNGSDDVIEKRLASLQEDLNELLHGCSPLPVHTNNPISSLTHNGDISEMGTSGSEPSTWFSMFLQSFECGVADIPATSPLIDFDHRHPDARHSQAILSNYAAEGDGVIHLDNNPEKQRLLAAASSYCTFIEKSEGKVLQHRCTKVPRIQKYGYGGG</sequence>
<comment type="caution">
    <text evidence="1">The sequence shown here is derived from an EMBL/GenBank/DDBJ whole genome shotgun (WGS) entry which is preliminary data.</text>
</comment>
<organism evidence="1 2">
    <name type="scientific">Ceratopteris richardii</name>
    <name type="common">Triangle waterfern</name>
    <dbReference type="NCBI Taxonomy" id="49495"/>
    <lineage>
        <taxon>Eukaryota</taxon>
        <taxon>Viridiplantae</taxon>
        <taxon>Streptophyta</taxon>
        <taxon>Embryophyta</taxon>
        <taxon>Tracheophyta</taxon>
        <taxon>Polypodiopsida</taxon>
        <taxon>Polypodiidae</taxon>
        <taxon>Polypodiales</taxon>
        <taxon>Pteridineae</taxon>
        <taxon>Pteridaceae</taxon>
        <taxon>Parkerioideae</taxon>
        <taxon>Ceratopteris</taxon>
    </lineage>
</organism>
<reference evidence="1" key="1">
    <citation type="submission" date="2021-08" db="EMBL/GenBank/DDBJ databases">
        <title>WGS assembly of Ceratopteris richardii.</title>
        <authorList>
            <person name="Marchant D.B."/>
            <person name="Chen G."/>
            <person name="Jenkins J."/>
            <person name="Shu S."/>
            <person name="Leebens-Mack J."/>
            <person name="Grimwood J."/>
            <person name="Schmutz J."/>
            <person name="Soltis P."/>
            <person name="Soltis D."/>
            <person name="Chen Z.-H."/>
        </authorList>
    </citation>
    <scope>NUCLEOTIDE SEQUENCE</scope>
    <source>
        <strain evidence="1">Whitten #5841</strain>
        <tissue evidence="1">Leaf</tissue>
    </source>
</reference>
<dbReference type="EMBL" id="CM035436">
    <property type="protein sequence ID" value="KAH7289396.1"/>
    <property type="molecule type" value="Genomic_DNA"/>
</dbReference>
<name>A0A8T2QZG8_CERRI</name>
<evidence type="ECO:0000313" key="2">
    <source>
        <dbReference type="Proteomes" id="UP000825935"/>
    </source>
</evidence>
<evidence type="ECO:0000313" key="1">
    <source>
        <dbReference type="EMBL" id="KAH7289396.1"/>
    </source>
</evidence>
<proteinExistence type="predicted"/>
<protein>
    <submittedName>
        <fullName evidence="1">Uncharacterized protein</fullName>
    </submittedName>
</protein>
<accession>A0A8T2QZG8</accession>
<gene>
    <name evidence="1" type="ORF">KP509_31G073500</name>
</gene>
<keyword evidence="2" id="KW-1185">Reference proteome</keyword>